<comment type="function">
    <text evidence="11 13">F(1)F(0) ATP synthase produces ATP from ADP in the presence of a proton or sodium gradient. F-type ATPases consist of two structural domains, F(1) containing the extramembraneous catalytic core and F(0) containing the membrane proton channel, linked together by a central stalk and a peripheral stalk. During catalysis, ATP synthesis in the catalytic domain of F(1) is coupled via a rotary mechanism of the central stalk subunits to proton translocation.</text>
</comment>
<dbReference type="HAMAP" id="MF_01398">
    <property type="entry name" value="ATP_synth_b_bprime"/>
    <property type="match status" value="1"/>
</dbReference>
<dbReference type="GO" id="GO:0012505">
    <property type="term" value="C:endomembrane system"/>
    <property type="evidence" value="ECO:0007669"/>
    <property type="project" value="UniProtKB-SubCell"/>
</dbReference>
<evidence type="ECO:0000256" key="15">
    <source>
        <dbReference type="SAM" id="MobiDB-lite"/>
    </source>
</evidence>
<evidence type="ECO:0000256" key="6">
    <source>
        <dbReference type="ARBA" id="ARBA00022781"/>
    </source>
</evidence>
<dbReference type="NCBIfam" id="TIGR01144">
    <property type="entry name" value="ATP_synt_b"/>
    <property type="match status" value="1"/>
</dbReference>
<dbReference type="EMBL" id="QRUP01000007">
    <property type="protein sequence ID" value="RGR74863.1"/>
    <property type="molecule type" value="Genomic_DNA"/>
</dbReference>
<comment type="caution">
    <text evidence="16">The sequence shown here is derived from an EMBL/GenBank/DDBJ whole genome shotgun (WGS) entry which is preliminary data.</text>
</comment>
<evidence type="ECO:0000256" key="2">
    <source>
        <dbReference type="ARBA" id="ARBA00022448"/>
    </source>
</evidence>
<dbReference type="InterPro" id="IPR002146">
    <property type="entry name" value="ATP_synth_b/b'su_bac/chlpt"/>
</dbReference>
<evidence type="ECO:0000256" key="10">
    <source>
        <dbReference type="ARBA" id="ARBA00023310"/>
    </source>
</evidence>
<reference evidence="16 17" key="1">
    <citation type="submission" date="2018-08" db="EMBL/GenBank/DDBJ databases">
        <title>A genome reference for cultivated species of the human gut microbiota.</title>
        <authorList>
            <person name="Zou Y."/>
            <person name="Xue W."/>
            <person name="Luo G."/>
        </authorList>
    </citation>
    <scope>NUCLEOTIDE SEQUENCE [LARGE SCALE GENOMIC DNA]</scope>
    <source>
        <strain evidence="16 17">AF24-29</strain>
    </source>
</reference>
<evidence type="ECO:0000256" key="9">
    <source>
        <dbReference type="ARBA" id="ARBA00023136"/>
    </source>
</evidence>
<dbReference type="RefSeq" id="WP_006057957.1">
    <property type="nucleotide sequence ID" value="NZ_CABJCV010000007.1"/>
</dbReference>
<dbReference type="GO" id="GO:0005886">
    <property type="term" value="C:plasma membrane"/>
    <property type="evidence" value="ECO:0007669"/>
    <property type="project" value="UniProtKB-SubCell"/>
</dbReference>
<evidence type="ECO:0000256" key="7">
    <source>
        <dbReference type="ARBA" id="ARBA00022989"/>
    </source>
</evidence>
<dbReference type="GO" id="GO:0046933">
    <property type="term" value="F:proton-transporting ATP synthase activity, rotational mechanism"/>
    <property type="evidence" value="ECO:0007669"/>
    <property type="project" value="UniProtKB-UniRule"/>
</dbReference>
<gene>
    <name evidence="13 16" type="primary">atpF</name>
    <name evidence="16" type="ORF">DWY25_07180</name>
</gene>
<dbReference type="Proteomes" id="UP000284178">
    <property type="component" value="Unassembled WGS sequence"/>
</dbReference>
<evidence type="ECO:0000256" key="5">
    <source>
        <dbReference type="ARBA" id="ARBA00022692"/>
    </source>
</evidence>
<accession>A0A412G325</accession>
<keyword evidence="9 13" id="KW-0472">Membrane</keyword>
<protein>
    <recommendedName>
        <fullName evidence="13">ATP synthase subunit b</fullName>
    </recommendedName>
    <alternativeName>
        <fullName evidence="13">ATP synthase F(0) sector subunit b</fullName>
    </alternativeName>
    <alternativeName>
        <fullName evidence="13">ATPase subunit I</fullName>
    </alternativeName>
    <alternativeName>
        <fullName evidence="13">F-type ATPase subunit b</fullName>
        <shortName evidence="13">F-ATPase subunit b</shortName>
    </alternativeName>
</protein>
<dbReference type="GO" id="GO:0016787">
    <property type="term" value="F:hydrolase activity"/>
    <property type="evidence" value="ECO:0007669"/>
    <property type="project" value="UniProtKB-KW"/>
</dbReference>
<organism evidence="16 17">
    <name type="scientific">Holdemania filiformis</name>
    <dbReference type="NCBI Taxonomy" id="61171"/>
    <lineage>
        <taxon>Bacteria</taxon>
        <taxon>Bacillati</taxon>
        <taxon>Bacillota</taxon>
        <taxon>Erysipelotrichia</taxon>
        <taxon>Erysipelotrichales</taxon>
        <taxon>Erysipelotrichaceae</taxon>
        <taxon>Holdemania</taxon>
    </lineage>
</organism>
<evidence type="ECO:0000256" key="3">
    <source>
        <dbReference type="ARBA" id="ARBA00022475"/>
    </source>
</evidence>
<name>A0A412G325_9FIRM</name>
<dbReference type="SUPFAM" id="SSF81573">
    <property type="entry name" value="F1F0 ATP synthase subunit B, membrane domain"/>
    <property type="match status" value="1"/>
</dbReference>
<keyword evidence="5 13" id="KW-0812">Transmembrane</keyword>
<dbReference type="InterPro" id="IPR028987">
    <property type="entry name" value="ATP_synth_B-like_membr_sf"/>
</dbReference>
<keyword evidence="3 13" id="KW-1003">Cell membrane</keyword>
<dbReference type="Pfam" id="PF00430">
    <property type="entry name" value="ATP-synt_B"/>
    <property type="match status" value="1"/>
</dbReference>
<comment type="function">
    <text evidence="13">Component of the F(0) channel, it forms part of the peripheral stalk, linking F(1) to F(0).</text>
</comment>
<keyword evidence="17" id="KW-1185">Reference proteome</keyword>
<dbReference type="InterPro" id="IPR005864">
    <property type="entry name" value="ATP_synth_F0_bsu_bac"/>
</dbReference>
<evidence type="ECO:0000256" key="8">
    <source>
        <dbReference type="ARBA" id="ARBA00023065"/>
    </source>
</evidence>
<feature type="region of interest" description="Disordered" evidence="15">
    <location>
        <begin position="54"/>
        <end position="81"/>
    </location>
</feature>
<keyword evidence="6 13" id="KW-0375">Hydrogen ion transport</keyword>
<feature type="transmembrane region" description="Helical" evidence="13">
    <location>
        <begin position="15"/>
        <end position="36"/>
    </location>
</feature>
<evidence type="ECO:0000256" key="13">
    <source>
        <dbReference type="HAMAP-Rule" id="MF_01398"/>
    </source>
</evidence>
<dbReference type="PANTHER" id="PTHR33445:SF1">
    <property type="entry name" value="ATP SYNTHASE SUBUNIT B"/>
    <property type="match status" value="1"/>
</dbReference>
<keyword evidence="10 13" id="KW-0066">ATP synthesis</keyword>
<proteinExistence type="inferred from homology"/>
<keyword evidence="7 13" id="KW-1133">Transmembrane helix</keyword>
<evidence type="ECO:0000256" key="14">
    <source>
        <dbReference type="RuleBase" id="RU003848"/>
    </source>
</evidence>
<dbReference type="InterPro" id="IPR050059">
    <property type="entry name" value="ATP_synthase_B_chain"/>
</dbReference>
<evidence type="ECO:0000313" key="17">
    <source>
        <dbReference type="Proteomes" id="UP000284178"/>
    </source>
</evidence>
<keyword evidence="8 13" id="KW-0406">Ion transport</keyword>
<dbReference type="GO" id="GO:0045259">
    <property type="term" value="C:proton-transporting ATP synthase complex"/>
    <property type="evidence" value="ECO:0007669"/>
    <property type="project" value="UniProtKB-KW"/>
</dbReference>
<sequence>MIDIDVIGQLLPNPITMLTQLCSTLVLFLVIKKFLWKSITGMLDRRAEKMQEELTASEQARQQAQQDRENARQELKEAVTRSQTMIEKATVEAKSVREEIVRKAKTEADDQIIRARGQIELERSQMQSEIHREMVEVAMSAAEKLIGEKSSEAGDRQAVDQFVKEVSAYGQSGR</sequence>
<comment type="subcellular location">
    <subcellularLocation>
        <location evidence="13">Cell membrane</location>
        <topology evidence="13">Single-pass membrane protein</topology>
    </subcellularLocation>
    <subcellularLocation>
        <location evidence="12">Endomembrane system</location>
        <topology evidence="12">Single-pass membrane protein</topology>
    </subcellularLocation>
</comment>
<comment type="subunit">
    <text evidence="13">F-type ATPases have 2 components, F(1) - the catalytic core - and F(0) - the membrane proton channel. F(1) has five subunits: alpha(3), beta(3), gamma(1), delta(1), epsilon(1). F(0) has three main subunits: a(1), b(2) and c(10-14). The alpha and beta chains form an alternating ring which encloses part of the gamma chain. F(1) is attached to F(0) by a central stalk formed by the gamma and epsilon chains, while a peripheral stalk is formed by the delta and b chains.</text>
</comment>
<dbReference type="GeneID" id="83015187"/>
<keyword evidence="16" id="KW-0378">Hydrolase</keyword>
<dbReference type="AlphaFoldDB" id="A0A412G325"/>
<keyword evidence="4 13" id="KW-0138">CF(0)</keyword>
<evidence type="ECO:0000256" key="11">
    <source>
        <dbReference type="ARBA" id="ARBA00025198"/>
    </source>
</evidence>
<dbReference type="CDD" id="cd06503">
    <property type="entry name" value="ATP-synt_Fo_b"/>
    <property type="match status" value="1"/>
</dbReference>
<evidence type="ECO:0000256" key="1">
    <source>
        <dbReference type="ARBA" id="ARBA00005513"/>
    </source>
</evidence>
<evidence type="ECO:0000313" key="16">
    <source>
        <dbReference type="EMBL" id="RGR74863.1"/>
    </source>
</evidence>
<dbReference type="GO" id="GO:0046961">
    <property type="term" value="F:proton-transporting ATPase activity, rotational mechanism"/>
    <property type="evidence" value="ECO:0007669"/>
    <property type="project" value="TreeGrafter"/>
</dbReference>
<dbReference type="PANTHER" id="PTHR33445">
    <property type="entry name" value="ATP SYNTHASE SUBUNIT B', CHLOROPLASTIC"/>
    <property type="match status" value="1"/>
</dbReference>
<evidence type="ECO:0000256" key="4">
    <source>
        <dbReference type="ARBA" id="ARBA00022547"/>
    </source>
</evidence>
<keyword evidence="2 13" id="KW-0813">Transport</keyword>
<comment type="similarity">
    <text evidence="1 13 14">Belongs to the ATPase B chain family.</text>
</comment>
<evidence type="ECO:0000256" key="12">
    <source>
        <dbReference type="ARBA" id="ARBA00037847"/>
    </source>
</evidence>
<feature type="compositionally biased region" description="Basic and acidic residues" evidence="15">
    <location>
        <begin position="66"/>
        <end position="79"/>
    </location>
</feature>